<dbReference type="AlphaFoldDB" id="A0A9N8KTJ2"/>
<accession>A0A9N8KTJ2</accession>
<protein>
    <submittedName>
        <fullName evidence="1">Uncharacterized protein</fullName>
    </submittedName>
</protein>
<keyword evidence="2" id="KW-1185">Reference proteome</keyword>
<evidence type="ECO:0000313" key="1">
    <source>
        <dbReference type="EMBL" id="CAD0201508.1"/>
    </source>
</evidence>
<reference evidence="1" key="1">
    <citation type="submission" date="2021-12" db="EMBL/GenBank/DDBJ databases">
        <authorList>
            <person name="King R."/>
        </authorList>
    </citation>
    <scope>NUCLEOTIDE SEQUENCE</scope>
</reference>
<organism evidence="1 2">
    <name type="scientific">Chrysodeixis includens</name>
    <name type="common">Soybean looper</name>
    <name type="synonym">Pseudoplusia includens</name>
    <dbReference type="NCBI Taxonomy" id="689277"/>
    <lineage>
        <taxon>Eukaryota</taxon>
        <taxon>Metazoa</taxon>
        <taxon>Ecdysozoa</taxon>
        <taxon>Arthropoda</taxon>
        <taxon>Hexapoda</taxon>
        <taxon>Insecta</taxon>
        <taxon>Pterygota</taxon>
        <taxon>Neoptera</taxon>
        <taxon>Endopterygota</taxon>
        <taxon>Lepidoptera</taxon>
        <taxon>Glossata</taxon>
        <taxon>Ditrysia</taxon>
        <taxon>Noctuoidea</taxon>
        <taxon>Noctuidae</taxon>
        <taxon>Plusiinae</taxon>
        <taxon>Chrysodeixis</taxon>
    </lineage>
</organism>
<dbReference type="Proteomes" id="UP001154114">
    <property type="component" value="Chromosome 14"/>
</dbReference>
<gene>
    <name evidence="1" type="ORF">CINC_LOCUS3178</name>
</gene>
<evidence type="ECO:0000313" key="2">
    <source>
        <dbReference type="Proteomes" id="UP001154114"/>
    </source>
</evidence>
<sequence>MRRNSTLGCSDVLHELGVEEGEAHELGLVEVHHEQLVRRRQLRLLLRELLVEVRYVLAMFNLRFERRLHIPGLDARPVDAAEEGVRAHVLLAARVAAQPLLRVLHQERLACVFGFLAQSLRIRHAIISDSRKQFLFILTIKRRLSDQHLIQQHSIRPPVHRLAVRLV</sequence>
<dbReference type="EMBL" id="LR824017">
    <property type="protein sequence ID" value="CAD0201508.1"/>
    <property type="molecule type" value="Genomic_DNA"/>
</dbReference>
<proteinExistence type="predicted"/>
<name>A0A9N8KTJ2_CHRIL</name>